<dbReference type="PANTHER" id="PTHR30457">
    <property type="entry name" value="5'-NUCLEOTIDASE SURE"/>
    <property type="match status" value="1"/>
</dbReference>
<dbReference type="InterPro" id="IPR002828">
    <property type="entry name" value="SurE-like_Pase/nucleotidase"/>
</dbReference>
<dbReference type="EMBL" id="FONZ01000001">
    <property type="protein sequence ID" value="SFE69894.1"/>
    <property type="molecule type" value="Genomic_DNA"/>
</dbReference>
<evidence type="ECO:0000259" key="7">
    <source>
        <dbReference type="Pfam" id="PF01975"/>
    </source>
</evidence>
<dbReference type="Gene3D" id="3.40.1210.10">
    <property type="entry name" value="Survival protein SurE-like phosphatase/nucleotidase"/>
    <property type="match status" value="1"/>
</dbReference>
<evidence type="ECO:0000256" key="6">
    <source>
        <dbReference type="SAM" id="MobiDB-lite"/>
    </source>
</evidence>
<dbReference type="AlphaFoldDB" id="A0A1I2CNS8"/>
<keyword evidence="4" id="KW-0479">Metal-binding</keyword>
<evidence type="ECO:0000256" key="4">
    <source>
        <dbReference type="ARBA" id="ARBA00022723"/>
    </source>
</evidence>
<dbReference type="InterPro" id="IPR036523">
    <property type="entry name" value="SurE-like_sf"/>
</dbReference>
<dbReference type="STRING" id="285351.SAMN04488035_0202"/>
<dbReference type="GO" id="GO:0008253">
    <property type="term" value="F:5'-nucleotidase activity"/>
    <property type="evidence" value="ECO:0007669"/>
    <property type="project" value="UniProtKB-EC"/>
</dbReference>
<dbReference type="RefSeq" id="WP_093374251.1">
    <property type="nucleotide sequence ID" value="NZ_BNAN01000001.1"/>
</dbReference>
<accession>A0A1I2CNS8</accession>
<evidence type="ECO:0000256" key="5">
    <source>
        <dbReference type="ARBA" id="ARBA00022801"/>
    </source>
</evidence>
<keyword evidence="9" id="KW-1185">Reference proteome</keyword>
<dbReference type="Pfam" id="PF01975">
    <property type="entry name" value="SurE"/>
    <property type="match status" value="1"/>
</dbReference>
<dbReference type="InterPro" id="IPR030048">
    <property type="entry name" value="SurE"/>
</dbReference>
<dbReference type="PANTHER" id="PTHR30457:SF0">
    <property type="entry name" value="PHOSPHATASE, PUTATIVE (AFU_ORTHOLOGUE AFUA_4G01070)-RELATED"/>
    <property type="match status" value="1"/>
</dbReference>
<comment type="similarity">
    <text evidence="2">Belongs to the SurE nucleotidase family.</text>
</comment>
<dbReference type="OrthoDB" id="9780815at2"/>
<gene>
    <name evidence="8" type="ORF">SAMN04488035_0202</name>
</gene>
<reference evidence="9" key="1">
    <citation type="submission" date="2016-10" db="EMBL/GenBank/DDBJ databases">
        <authorList>
            <person name="Varghese N."/>
            <person name="Submissions S."/>
        </authorList>
    </citation>
    <scope>NUCLEOTIDE SEQUENCE [LARGE SCALE GENOMIC DNA]</scope>
    <source>
        <strain evidence="9">DSM 19083</strain>
    </source>
</reference>
<feature type="domain" description="Survival protein SurE-like phosphatase/nucleotidase" evidence="7">
    <location>
        <begin position="4"/>
        <end position="186"/>
    </location>
</feature>
<proteinExistence type="inferred from homology"/>
<evidence type="ECO:0000313" key="8">
    <source>
        <dbReference type="EMBL" id="SFE69894.1"/>
    </source>
</evidence>
<dbReference type="SUPFAM" id="SSF64167">
    <property type="entry name" value="SurE-like"/>
    <property type="match status" value="1"/>
</dbReference>
<organism evidence="8 9">
    <name type="scientific">Flavimobilis marinus</name>
    <dbReference type="NCBI Taxonomy" id="285351"/>
    <lineage>
        <taxon>Bacteria</taxon>
        <taxon>Bacillati</taxon>
        <taxon>Actinomycetota</taxon>
        <taxon>Actinomycetes</taxon>
        <taxon>Micrococcales</taxon>
        <taxon>Jonesiaceae</taxon>
        <taxon>Flavimobilis</taxon>
    </lineage>
</organism>
<dbReference type="Proteomes" id="UP000198520">
    <property type="component" value="Unassembled WGS sequence"/>
</dbReference>
<dbReference type="EC" id="3.1.3.5" evidence="3"/>
<evidence type="ECO:0000313" key="9">
    <source>
        <dbReference type="Proteomes" id="UP000198520"/>
    </source>
</evidence>
<evidence type="ECO:0000256" key="3">
    <source>
        <dbReference type="ARBA" id="ARBA00012643"/>
    </source>
</evidence>
<keyword evidence="5" id="KW-0378">Hydrolase</keyword>
<evidence type="ECO:0000256" key="2">
    <source>
        <dbReference type="ARBA" id="ARBA00011062"/>
    </source>
</evidence>
<dbReference type="GO" id="GO:0046872">
    <property type="term" value="F:metal ion binding"/>
    <property type="evidence" value="ECO:0007669"/>
    <property type="project" value="UniProtKB-KW"/>
</dbReference>
<protein>
    <recommendedName>
        <fullName evidence="3">5'-nucleotidase</fullName>
        <ecNumber evidence="3">3.1.3.5</ecNumber>
    </recommendedName>
</protein>
<comment type="catalytic activity">
    <reaction evidence="1">
        <text>a ribonucleoside 5'-phosphate + H2O = a ribonucleoside + phosphate</text>
        <dbReference type="Rhea" id="RHEA:12484"/>
        <dbReference type="ChEBI" id="CHEBI:15377"/>
        <dbReference type="ChEBI" id="CHEBI:18254"/>
        <dbReference type="ChEBI" id="CHEBI:43474"/>
        <dbReference type="ChEBI" id="CHEBI:58043"/>
        <dbReference type="EC" id="3.1.3.5"/>
    </reaction>
</comment>
<evidence type="ECO:0000256" key="1">
    <source>
        <dbReference type="ARBA" id="ARBA00000815"/>
    </source>
</evidence>
<name>A0A1I2CNS8_9MICO</name>
<sequence>MRALITNDDGIDSPGLTVLAEAALAQGYEVVVAAPARESSGASASLMGAEADGRLVINRERPPGLPDAAESYGVRATPGLITLLAAFNGFGPKPDLVLSGINRGANTGHAILHSGTAGAAFTASTHQIPALAVSTNATDPQHWDTSRHLVDHVLTWMLANPDPGRVVNLNVPDRPLDRVRGLRKAPLASFGMVQAHIDPLDDEHLSLSFAGTDAAQEPDSDAGMLVRGWATITLLHAPAFLADAELPELDLAGADLEDDDGPTTVDAGVAHGTAPGP</sequence>
<feature type="region of interest" description="Disordered" evidence="6">
    <location>
        <begin position="254"/>
        <end position="277"/>
    </location>
</feature>